<feature type="compositionally biased region" description="Basic and acidic residues" evidence="1">
    <location>
        <begin position="46"/>
        <end position="55"/>
    </location>
</feature>
<gene>
    <name evidence="2" type="ORF">GRJ2_002487100</name>
</gene>
<accession>A0ABC9XUK9</accession>
<proteinExistence type="predicted"/>
<evidence type="ECO:0000313" key="3">
    <source>
        <dbReference type="Proteomes" id="UP001623348"/>
    </source>
</evidence>
<organism evidence="2 3">
    <name type="scientific">Grus japonensis</name>
    <name type="common">Japanese crane</name>
    <name type="synonym">Red-crowned crane</name>
    <dbReference type="NCBI Taxonomy" id="30415"/>
    <lineage>
        <taxon>Eukaryota</taxon>
        <taxon>Metazoa</taxon>
        <taxon>Chordata</taxon>
        <taxon>Craniata</taxon>
        <taxon>Vertebrata</taxon>
        <taxon>Euteleostomi</taxon>
        <taxon>Archelosauria</taxon>
        <taxon>Archosauria</taxon>
        <taxon>Dinosauria</taxon>
        <taxon>Saurischia</taxon>
        <taxon>Theropoda</taxon>
        <taxon>Coelurosauria</taxon>
        <taxon>Aves</taxon>
        <taxon>Neognathae</taxon>
        <taxon>Neoaves</taxon>
        <taxon>Gruiformes</taxon>
        <taxon>Gruidae</taxon>
        <taxon>Grus</taxon>
    </lineage>
</organism>
<dbReference type="Proteomes" id="UP001623348">
    <property type="component" value="Unassembled WGS sequence"/>
</dbReference>
<dbReference type="EMBL" id="BAAFJT010000026">
    <property type="protein sequence ID" value="GAB0200217.1"/>
    <property type="molecule type" value="Genomic_DNA"/>
</dbReference>
<sequence length="82" mass="8808">MGWGWGAASSLRAPPGVLQVLLIQGYIKARIFSSAEGTTQTARSAQKKELHEARQGRGHPQHSLPLTPRTATQYLPALIGSC</sequence>
<comment type="caution">
    <text evidence="2">The sequence shown here is derived from an EMBL/GenBank/DDBJ whole genome shotgun (WGS) entry which is preliminary data.</text>
</comment>
<protein>
    <submittedName>
        <fullName evidence="2">Uncharacterized protein</fullName>
    </submittedName>
</protein>
<evidence type="ECO:0000313" key="2">
    <source>
        <dbReference type="EMBL" id="GAB0200217.1"/>
    </source>
</evidence>
<evidence type="ECO:0000256" key="1">
    <source>
        <dbReference type="SAM" id="MobiDB-lite"/>
    </source>
</evidence>
<dbReference type="AlphaFoldDB" id="A0ABC9XUK9"/>
<keyword evidence="3" id="KW-1185">Reference proteome</keyword>
<feature type="compositionally biased region" description="Polar residues" evidence="1">
    <location>
        <begin position="35"/>
        <end position="44"/>
    </location>
</feature>
<name>A0ABC9XUK9_GRUJA</name>
<reference evidence="2 3" key="1">
    <citation type="submission" date="2024-06" db="EMBL/GenBank/DDBJ databases">
        <title>The draft genome of Grus japonensis, version 3.</title>
        <authorList>
            <person name="Nabeshima K."/>
            <person name="Suzuki S."/>
            <person name="Onuma M."/>
        </authorList>
    </citation>
    <scope>NUCLEOTIDE SEQUENCE [LARGE SCALE GENOMIC DNA]</scope>
    <source>
        <strain evidence="2 3">451A</strain>
    </source>
</reference>
<feature type="region of interest" description="Disordered" evidence="1">
    <location>
        <begin position="35"/>
        <end position="67"/>
    </location>
</feature>